<dbReference type="Ensembl" id="ENSLAFT00000002252.2">
    <property type="protein sequence ID" value="ENSLAFP00000001882.2"/>
    <property type="gene ID" value="ENSLAFG00000002252.2"/>
</dbReference>
<dbReference type="InParanoid" id="G3SQ39"/>
<keyword evidence="3" id="KW-0804">Transcription</keyword>
<keyword evidence="9" id="KW-1185">Reference proteome</keyword>
<dbReference type="GO" id="GO:0005634">
    <property type="term" value="C:nucleus"/>
    <property type="evidence" value="ECO:0007669"/>
    <property type="project" value="UniProtKB-SubCell"/>
</dbReference>
<reference evidence="8" key="2">
    <citation type="submission" date="2025-08" db="UniProtKB">
        <authorList>
            <consortium name="Ensembl"/>
        </authorList>
    </citation>
    <scope>IDENTIFICATION</scope>
    <source>
        <strain evidence="8">Isolate ISIS603380</strain>
    </source>
</reference>
<feature type="compositionally biased region" description="Low complexity" evidence="6">
    <location>
        <begin position="118"/>
        <end position="139"/>
    </location>
</feature>
<dbReference type="PANTHER" id="PTHR46789:SF1">
    <property type="entry name" value="FORKHEAD BOX PROTEIN R1"/>
    <property type="match status" value="1"/>
</dbReference>
<feature type="DNA-binding region" description="Fork-head" evidence="5">
    <location>
        <begin position="195"/>
        <end position="300"/>
    </location>
</feature>
<keyword evidence="1" id="KW-0805">Transcription regulation</keyword>
<evidence type="ECO:0000256" key="3">
    <source>
        <dbReference type="ARBA" id="ARBA00023163"/>
    </source>
</evidence>
<dbReference type="OMA" id="IQRCMSQ"/>
<evidence type="ECO:0000313" key="8">
    <source>
        <dbReference type="Ensembl" id="ENSLAFP00000001882.2"/>
    </source>
</evidence>
<dbReference type="CDD" id="cd20036">
    <property type="entry name" value="FH_FOXR"/>
    <property type="match status" value="1"/>
</dbReference>
<dbReference type="SUPFAM" id="SSF46785">
    <property type="entry name" value="Winged helix' DNA-binding domain"/>
    <property type="match status" value="1"/>
</dbReference>
<dbReference type="InterPro" id="IPR036388">
    <property type="entry name" value="WH-like_DNA-bd_sf"/>
</dbReference>
<evidence type="ECO:0000256" key="1">
    <source>
        <dbReference type="ARBA" id="ARBA00023015"/>
    </source>
</evidence>
<evidence type="ECO:0000313" key="9">
    <source>
        <dbReference type="Proteomes" id="UP000007646"/>
    </source>
</evidence>
<dbReference type="HOGENOM" id="CLU_077699_3_1_1"/>
<dbReference type="SMART" id="SM00339">
    <property type="entry name" value="FH"/>
    <property type="match status" value="1"/>
</dbReference>
<dbReference type="PRINTS" id="PR00053">
    <property type="entry name" value="FORKHEAD"/>
</dbReference>
<accession>G3SQ39</accession>
<dbReference type="Proteomes" id="UP000007646">
    <property type="component" value="Unassembled WGS sequence"/>
</dbReference>
<dbReference type="InterPro" id="IPR052328">
    <property type="entry name" value="FOX_transcription_regulators"/>
</dbReference>
<evidence type="ECO:0000256" key="5">
    <source>
        <dbReference type="PROSITE-ProRule" id="PRU00089"/>
    </source>
</evidence>
<organism evidence="8 9">
    <name type="scientific">Loxodonta africana</name>
    <name type="common">African elephant</name>
    <dbReference type="NCBI Taxonomy" id="9785"/>
    <lineage>
        <taxon>Eukaryota</taxon>
        <taxon>Metazoa</taxon>
        <taxon>Chordata</taxon>
        <taxon>Craniata</taxon>
        <taxon>Vertebrata</taxon>
        <taxon>Euteleostomi</taxon>
        <taxon>Mammalia</taxon>
        <taxon>Eutheria</taxon>
        <taxon>Afrotheria</taxon>
        <taxon>Proboscidea</taxon>
        <taxon>Elephantidae</taxon>
        <taxon>Loxodonta</taxon>
    </lineage>
</organism>
<keyword evidence="4 5" id="KW-0539">Nucleus</keyword>
<evidence type="ECO:0000256" key="4">
    <source>
        <dbReference type="ARBA" id="ARBA00023242"/>
    </source>
</evidence>
<dbReference type="InterPro" id="IPR036390">
    <property type="entry name" value="WH_DNA-bd_sf"/>
</dbReference>
<feature type="region of interest" description="Disordered" evidence="6">
    <location>
        <begin position="106"/>
        <end position="193"/>
    </location>
</feature>
<dbReference type="AlphaFoldDB" id="G3SQ39"/>
<feature type="compositionally biased region" description="Acidic residues" evidence="6">
    <location>
        <begin position="152"/>
        <end position="162"/>
    </location>
</feature>
<dbReference type="STRING" id="9785.ENSLAFP00000001882"/>
<dbReference type="Pfam" id="PF00250">
    <property type="entry name" value="Forkhead"/>
    <property type="match status" value="1"/>
</dbReference>
<dbReference type="GeneTree" id="ENSGT00940000162993"/>
<dbReference type="Gene3D" id="1.10.10.10">
    <property type="entry name" value="Winged helix-like DNA-binding domain superfamily/Winged helix DNA-binding domain"/>
    <property type="match status" value="1"/>
</dbReference>
<dbReference type="PANTHER" id="PTHR46789">
    <property type="entry name" value="FORKHEAD BOX PROTEIN R1"/>
    <property type="match status" value="1"/>
</dbReference>
<sequence length="314" mass="36137">VDLRFEHTDFWDSLHGQVPGLLDWDWGNECFLACITTHLPLAEQNLARYRLQIVEPPALPLAIKPNPDGDGPNFEPNLWMWVNPNIVYPPGELEVLQASKREELTLRCPPRPSEEEASNSSEATVTESLPLSSSEQSSPRKQFASSPSNQELTEEEAEDQDDSSSVALPSPHKRARLQNRRLQQTDSQKGQLWPRPPLNYFHLIALALRNSPPCGLNVQQIYNFARQHFPFFRTAPEGWKNTVRHNLCFRDSFEKVSVSMQGEAATRPRSCLWRLTEEGHHRFEEEAHAFDAKRLERIQQCMSQPDMIHFLFDF</sequence>
<comment type="subcellular location">
    <subcellularLocation>
        <location evidence="5">Nucleus</location>
    </subcellularLocation>
</comment>
<name>G3SQ39_LOXAF</name>
<dbReference type="FunCoup" id="G3SQ39">
    <property type="interactions" value="19"/>
</dbReference>
<dbReference type="FunFam" id="1.10.10.10:FF:000505">
    <property type="entry name" value="Forkhead box R1"/>
    <property type="match status" value="1"/>
</dbReference>
<reference evidence="8" key="3">
    <citation type="submission" date="2025-09" db="UniProtKB">
        <authorList>
            <consortium name="Ensembl"/>
        </authorList>
    </citation>
    <scope>IDENTIFICATION</scope>
    <source>
        <strain evidence="8">Isolate ISIS603380</strain>
    </source>
</reference>
<evidence type="ECO:0000256" key="2">
    <source>
        <dbReference type="ARBA" id="ARBA00023125"/>
    </source>
</evidence>
<proteinExistence type="predicted"/>
<reference evidence="8 9" key="1">
    <citation type="submission" date="2009-06" db="EMBL/GenBank/DDBJ databases">
        <title>The Genome Sequence of Loxodonta africana (African elephant).</title>
        <authorList>
            <person name="Di Palma F."/>
            <person name="Heiman D."/>
            <person name="Young S."/>
            <person name="Johnson J."/>
            <person name="Lander E.S."/>
            <person name="Lindblad-Toh K."/>
        </authorList>
    </citation>
    <scope>NUCLEOTIDE SEQUENCE [LARGE SCALE GENOMIC DNA]</scope>
    <source>
        <strain evidence="8 9">Isolate ISIS603380</strain>
    </source>
</reference>
<gene>
    <name evidence="8" type="primary">FOXR1</name>
</gene>
<dbReference type="InterPro" id="IPR001766">
    <property type="entry name" value="Fork_head_dom"/>
</dbReference>
<feature type="domain" description="Fork-head" evidence="7">
    <location>
        <begin position="195"/>
        <end position="300"/>
    </location>
</feature>
<protein>
    <submittedName>
        <fullName evidence="8">Forkhead box R1</fullName>
    </submittedName>
</protein>
<dbReference type="PROSITE" id="PS50039">
    <property type="entry name" value="FORK_HEAD_3"/>
    <property type="match status" value="1"/>
</dbReference>
<keyword evidence="2 5" id="KW-0238">DNA-binding</keyword>
<dbReference type="eggNOG" id="KOG2294">
    <property type="taxonomic scope" value="Eukaryota"/>
</dbReference>
<evidence type="ECO:0000259" key="7">
    <source>
        <dbReference type="PROSITE" id="PS50039"/>
    </source>
</evidence>
<dbReference type="GO" id="GO:1990837">
    <property type="term" value="F:sequence-specific double-stranded DNA binding"/>
    <property type="evidence" value="ECO:0007669"/>
    <property type="project" value="TreeGrafter"/>
</dbReference>
<dbReference type="GO" id="GO:0003700">
    <property type="term" value="F:DNA-binding transcription factor activity"/>
    <property type="evidence" value="ECO:0007669"/>
    <property type="project" value="InterPro"/>
</dbReference>
<evidence type="ECO:0000256" key="6">
    <source>
        <dbReference type="SAM" id="MobiDB-lite"/>
    </source>
</evidence>
<feature type="compositionally biased region" description="Polar residues" evidence="6">
    <location>
        <begin position="180"/>
        <end position="190"/>
    </location>
</feature>